<evidence type="ECO:0000313" key="20">
    <source>
        <dbReference type="EMBL" id="QWM97246.1"/>
    </source>
</evidence>
<comment type="function">
    <text evidence="1">Core subunit of the mitochondrial membrane respiratory chain NADH dehydrogenase (Complex I) that is believed to belong to the minimal assembly required for catalysis. Complex I functions in the transfer of electrons from NADH to the respiratory chain. The immediate electron acceptor for the enzyme is believed to be ubiquinone.</text>
</comment>
<dbReference type="InterPro" id="IPR003917">
    <property type="entry name" value="NADH_UbQ_OxRdtase_chain2"/>
</dbReference>
<keyword evidence="14 18" id="KW-0830">Ubiquinone</keyword>
<keyword evidence="11 18" id="KW-0249">Electron transport</keyword>
<evidence type="ECO:0000259" key="19">
    <source>
        <dbReference type="Pfam" id="PF00361"/>
    </source>
</evidence>
<comment type="subcellular location">
    <subcellularLocation>
        <location evidence="2 18">Mitochondrion inner membrane</location>
        <topology evidence="2 18">Multi-pass membrane protein</topology>
    </subcellularLocation>
</comment>
<evidence type="ECO:0000256" key="8">
    <source>
        <dbReference type="ARBA" id="ARBA00022692"/>
    </source>
</evidence>
<reference evidence="20" key="2">
    <citation type="submission" date="2021-04" db="EMBL/GenBank/DDBJ databases">
        <authorList>
            <person name="Zhang Z."/>
            <person name="Dai X."/>
        </authorList>
    </citation>
    <scope>NUCLEOTIDE SEQUENCE</scope>
</reference>
<dbReference type="GO" id="GO:0005743">
    <property type="term" value="C:mitochondrial inner membrane"/>
    <property type="evidence" value="ECO:0007669"/>
    <property type="project" value="UniProtKB-SubCell"/>
</dbReference>
<organism evidence="20">
    <name type="scientific">Aulaconotus atronotatus</name>
    <dbReference type="NCBI Taxonomy" id="2844951"/>
    <lineage>
        <taxon>Eukaryota</taxon>
        <taxon>Metazoa</taxon>
        <taxon>Ecdysozoa</taxon>
        <taxon>Arthropoda</taxon>
        <taxon>Hexapoda</taxon>
        <taxon>Insecta</taxon>
        <taxon>Pterygota</taxon>
        <taxon>Neoptera</taxon>
        <taxon>Endopterygota</taxon>
        <taxon>Coleoptera</taxon>
        <taxon>Polyphaga</taxon>
        <taxon>Cucujiformia</taxon>
        <taxon>Chrysomeloidea</taxon>
        <taxon>Cerambycidae</taxon>
        <taxon>Lamiinae</taxon>
        <taxon>Agapanthiini</taxon>
        <taxon>Aulaconotus</taxon>
    </lineage>
</organism>
<evidence type="ECO:0000256" key="13">
    <source>
        <dbReference type="ARBA" id="ARBA00023027"/>
    </source>
</evidence>
<dbReference type="GO" id="GO:0006120">
    <property type="term" value="P:mitochondrial electron transport, NADH to ubiquinone"/>
    <property type="evidence" value="ECO:0007669"/>
    <property type="project" value="InterPro"/>
</dbReference>
<gene>
    <name evidence="20" type="primary">ND2</name>
</gene>
<evidence type="ECO:0000256" key="7">
    <source>
        <dbReference type="ARBA" id="ARBA00022660"/>
    </source>
</evidence>
<dbReference type="PRINTS" id="PR01436">
    <property type="entry name" value="NADHDHGNASE2"/>
</dbReference>
<proteinExistence type="inferred from homology"/>
<keyword evidence="12 18" id="KW-1133">Transmembrane helix</keyword>
<evidence type="ECO:0000256" key="15">
    <source>
        <dbReference type="ARBA" id="ARBA00023128"/>
    </source>
</evidence>
<dbReference type="PANTHER" id="PTHR46552:SF1">
    <property type="entry name" value="NADH-UBIQUINONE OXIDOREDUCTASE CHAIN 2"/>
    <property type="match status" value="1"/>
</dbReference>
<keyword evidence="9 18" id="KW-0999">Mitochondrion inner membrane</keyword>
<feature type="transmembrane region" description="Helical" evidence="18">
    <location>
        <begin position="146"/>
        <end position="164"/>
    </location>
</feature>
<feature type="transmembrane region" description="Helical" evidence="18">
    <location>
        <begin position="194"/>
        <end position="215"/>
    </location>
</feature>
<evidence type="ECO:0000256" key="5">
    <source>
        <dbReference type="ARBA" id="ARBA00021008"/>
    </source>
</evidence>
<dbReference type="InterPro" id="IPR050175">
    <property type="entry name" value="Complex_I_Subunit_2"/>
</dbReference>
<name>A0A8F0WNE0_9CUCU</name>
<dbReference type="InterPro" id="IPR001750">
    <property type="entry name" value="ND/Mrp_TM"/>
</dbReference>
<feature type="domain" description="NADH:quinone oxidoreductase/Mrp antiporter transmembrane" evidence="19">
    <location>
        <begin position="21"/>
        <end position="282"/>
    </location>
</feature>
<feature type="transmembrane region" description="Helical" evidence="18">
    <location>
        <begin position="235"/>
        <end position="255"/>
    </location>
</feature>
<geneLocation type="mitochondrion" evidence="20"/>
<evidence type="ECO:0000256" key="11">
    <source>
        <dbReference type="ARBA" id="ARBA00022982"/>
    </source>
</evidence>
<comment type="catalytic activity">
    <reaction evidence="17 18">
        <text>a ubiquinone + NADH + 5 H(+)(in) = a ubiquinol + NAD(+) + 4 H(+)(out)</text>
        <dbReference type="Rhea" id="RHEA:29091"/>
        <dbReference type="Rhea" id="RHEA-COMP:9565"/>
        <dbReference type="Rhea" id="RHEA-COMP:9566"/>
        <dbReference type="ChEBI" id="CHEBI:15378"/>
        <dbReference type="ChEBI" id="CHEBI:16389"/>
        <dbReference type="ChEBI" id="CHEBI:17976"/>
        <dbReference type="ChEBI" id="CHEBI:57540"/>
        <dbReference type="ChEBI" id="CHEBI:57945"/>
        <dbReference type="EC" id="7.1.1.2"/>
    </reaction>
</comment>
<keyword evidence="6" id="KW-0813">Transport</keyword>
<comment type="function">
    <text evidence="18">Core subunit of the mitochondrial membrane respiratory chain NADH dehydrogenase (Complex I) which catalyzes electron transfer from NADH through the respiratory chain, using ubiquinone as an electron acceptor. Essential for the catalytic activity and assembly of complex I.</text>
</comment>
<evidence type="ECO:0000256" key="18">
    <source>
        <dbReference type="RuleBase" id="RU003403"/>
    </source>
</evidence>
<keyword evidence="7 18" id="KW-0679">Respiratory chain</keyword>
<dbReference type="Pfam" id="PF00361">
    <property type="entry name" value="Proton_antipo_M"/>
    <property type="match status" value="1"/>
</dbReference>
<keyword evidence="16 18" id="KW-0472">Membrane</keyword>
<evidence type="ECO:0000256" key="10">
    <source>
        <dbReference type="ARBA" id="ARBA00022967"/>
    </source>
</evidence>
<evidence type="ECO:0000256" key="2">
    <source>
        <dbReference type="ARBA" id="ARBA00004448"/>
    </source>
</evidence>
<evidence type="ECO:0000256" key="16">
    <source>
        <dbReference type="ARBA" id="ARBA00023136"/>
    </source>
</evidence>
<feature type="transmembrane region" description="Helical" evidence="18">
    <location>
        <begin position="308"/>
        <end position="330"/>
    </location>
</feature>
<evidence type="ECO:0000256" key="12">
    <source>
        <dbReference type="ARBA" id="ARBA00022989"/>
    </source>
</evidence>
<keyword evidence="10 18" id="KW-1278">Translocase</keyword>
<evidence type="ECO:0000256" key="9">
    <source>
        <dbReference type="ARBA" id="ARBA00022792"/>
    </source>
</evidence>
<dbReference type="EC" id="7.1.1.2" evidence="4 18"/>
<evidence type="ECO:0000256" key="4">
    <source>
        <dbReference type="ARBA" id="ARBA00012944"/>
    </source>
</evidence>
<evidence type="ECO:0000256" key="6">
    <source>
        <dbReference type="ARBA" id="ARBA00022448"/>
    </source>
</evidence>
<sequence length="333" mass="38552">MFHKVVFFMCMVMGTLTAISSYSWFSMWIGLEVNLLSVIPLLDSKKNSYPAEASLKYFITQALASSILLLSAILTLNMNEFMPPTHPTFDFMMSSALLIKLGAAPFHAWFPEVLEGLHWKNCLIMLIWQKIAPMVLLFYNSQLTDFFLFIILISSIISGLQGMNQVSLRKIMAYSSINHISWMLASMLNSQSIWMFYFITYSLISLNIILVFNQLNIYYFTQLFIIMTFNKPLKILFLLNFLSLGGLPPFLGFYPKWLVINNLASNSFYMMSIMLIISTLITLYFYMRMTFSTLMITHTEVLMLKSKINFFIILFNFITLSGLFICSMTFNFN</sequence>
<evidence type="ECO:0000256" key="14">
    <source>
        <dbReference type="ARBA" id="ARBA00023075"/>
    </source>
</evidence>
<dbReference type="PANTHER" id="PTHR46552">
    <property type="entry name" value="NADH-UBIQUINONE OXIDOREDUCTASE CHAIN 2"/>
    <property type="match status" value="1"/>
</dbReference>
<dbReference type="AlphaFoldDB" id="A0A8F0WNE0"/>
<feature type="transmembrane region" description="Helical" evidence="18">
    <location>
        <begin position="267"/>
        <end position="287"/>
    </location>
</feature>
<keyword evidence="8 18" id="KW-0812">Transmembrane</keyword>
<feature type="transmembrane region" description="Helical" evidence="18">
    <location>
        <begin position="57"/>
        <end position="79"/>
    </location>
</feature>
<keyword evidence="15 18" id="KW-0496">Mitochondrion</keyword>
<keyword evidence="13 18" id="KW-0520">NAD</keyword>
<dbReference type="GO" id="GO:0008137">
    <property type="term" value="F:NADH dehydrogenase (ubiquinone) activity"/>
    <property type="evidence" value="ECO:0007669"/>
    <property type="project" value="UniProtKB-EC"/>
</dbReference>
<evidence type="ECO:0000256" key="3">
    <source>
        <dbReference type="ARBA" id="ARBA00007012"/>
    </source>
</evidence>
<protein>
    <recommendedName>
        <fullName evidence="5 18">NADH-ubiquinone oxidoreductase chain 2</fullName>
        <ecNumber evidence="4 18">7.1.1.2</ecNumber>
    </recommendedName>
</protein>
<accession>A0A8F0WNE0</accession>
<comment type="similarity">
    <text evidence="3 18">Belongs to the complex I subunit 2 family.</text>
</comment>
<reference evidence="20" key="1">
    <citation type="journal article" date="2021" name="Insects">
        <title>Mitogenome Analysis of Four Lamiinae Species (Coleoptera: Cerambycidae) and Gene Expression Responses by Monochamus alternatus When Infected with the Parasitic Nematode, Bursaphelenchus mucronatus.</title>
        <authorList>
            <person name="Zhang Z.Y."/>
            <person name="Guan J.Y."/>
            <person name="Cao Y.R."/>
            <person name="Dai X.Y."/>
            <person name="Storey K.B."/>
            <person name="Yu D.N."/>
            <person name="Zhang J.Y."/>
        </authorList>
    </citation>
    <scope>NUCLEOTIDE SEQUENCE</scope>
</reference>
<evidence type="ECO:0000256" key="17">
    <source>
        <dbReference type="ARBA" id="ARBA00049551"/>
    </source>
</evidence>
<feature type="transmembrane region" description="Helical" evidence="18">
    <location>
        <begin position="6"/>
        <end position="36"/>
    </location>
</feature>
<evidence type="ECO:0000256" key="1">
    <source>
        <dbReference type="ARBA" id="ARBA00003257"/>
    </source>
</evidence>
<dbReference type="EMBL" id="MW858150">
    <property type="protein sequence ID" value="QWM97246.1"/>
    <property type="molecule type" value="Genomic_DNA"/>
</dbReference>